<protein>
    <submittedName>
        <fullName evidence="3">SWIM zinc finger family protein</fullName>
    </submittedName>
</protein>
<name>A0ABW4A565_9ACTN</name>
<evidence type="ECO:0000259" key="2">
    <source>
        <dbReference type="PROSITE" id="PS50966"/>
    </source>
</evidence>
<dbReference type="EMBL" id="JBHTMK010000014">
    <property type="protein sequence ID" value="MFD1365889.1"/>
    <property type="molecule type" value="Genomic_DNA"/>
</dbReference>
<dbReference type="Proteomes" id="UP001597183">
    <property type="component" value="Unassembled WGS sequence"/>
</dbReference>
<gene>
    <name evidence="3" type="ORF">ACFQ5G_11090</name>
</gene>
<accession>A0ABW4A565</accession>
<evidence type="ECO:0000256" key="1">
    <source>
        <dbReference type="PROSITE-ProRule" id="PRU00325"/>
    </source>
</evidence>
<keyword evidence="4" id="KW-1185">Reference proteome</keyword>
<feature type="domain" description="SWIM-type" evidence="2">
    <location>
        <begin position="52"/>
        <end position="90"/>
    </location>
</feature>
<evidence type="ECO:0000313" key="3">
    <source>
        <dbReference type="EMBL" id="MFD1365889.1"/>
    </source>
</evidence>
<keyword evidence="1" id="KW-0863">Zinc-finger</keyword>
<evidence type="ECO:0000313" key="4">
    <source>
        <dbReference type="Proteomes" id="UP001597183"/>
    </source>
</evidence>
<keyword evidence="1" id="KW-0479">Metal-binding</keyword>
<keyword evidence="1" id="KW-0862">Zinc</keyword>
<reference evidence="4" key="1">
    <citation type="journal article" date="2019" name="Int. J. Syst. Evol. Microbiol.">
        <title>The Global Catalogue of Microorganisms (GCM) 10K type strain sequencing project: providing services to taxonomists for standard genome sequencing and annotation.</title>
        <authorList>
            <consortium name="The Broad Institute Genomics Platform"/>
            <consortium name="The Broad Institute Genome Sequencing Center for Infectious Disease"/>
            <person name="Wu L."/>
            <person name="Ma J."/>
        </authorList>
    </citation>
    <scope>NUCLEOTIDE SEQUENCE [LARGE SCALE GENOMIC DNA]</scope>
    <source>
        <strain evidence="4">CCM 7526</strain>
    </source>
</reference>
<comment type="caution">
    <text evidence="3">The sequence shown here is derived from an EMBL/GenBank/DDBJ whole genome shotgun (WGS) entry which is preliminary data.</text>
</comment>
<organism evidence="3 4">
    <name type="scientific">Actinoplanes sichuanensis</name>
    <dbReference type="NCBI Taxonomy" id="512349"/>
    <lineage>
        <taxon>Bacteria</taxon>
        <taxon>Bacillati</taxon>
        <taxon>Actinomycetota</taxon>
        <taxon>Actinomycetes</taxon>
        <taxon>Micromonosporales</taxon>
        <taxon>Micromonosporaceae</taxon>
        <taxon>Actinoplanes</taxon>
    </lineage>
</organism>
<dbReference type="Pfam" id="PF04434">
    <property type="entry name" value="SWIM"/>
    <property type="match status" value="1"/>
</dbReference>
<sequence>MAVIIDVPAFRGSISGAVAAAAERLLDNGDVDELEPVGGGARAVVTDGADRFEPWVGVVDRVFTGDCDCPADAGDDGLCAHAVAVALAAFEDGIKFAAAGVPHGDDDADEDADEPERAGLWQAVEALDQRELTELVVEQALRDPAFAARLLGRES</sequence>
<dbReference type="RefSeq" id="WP_317786249.1">
    <property type="nucleotide sequence ID" value="NZ_AP028461.1"/>
</dbReference>
<dbReference type="PROSITE" id="PS50966">
    <property type="entry name" value="ZF_SWIM"/>
    <property type="match status" value="1"/>
</dbReference>
<dbReference type="InterPro" id="IPR007527">
    <property type="entry name" value="Znf_SWIM"/>
</dbReference>
<proteinExistence type="predicted"/>